<dbReference type="EMBL" id="JACIEA010000001">
    <property type="protein sequence ID" value="MBB3942259.1"/>
    <property type="molecule type" value="Genomic_DNA"/>
</dbReference>
<feature type="domain" description="Acyl-CoA thioesterase 2 C-terminal" evidence="3">
    <location>
        <begin position="199"/>
        <end position="303"/>
    </location>
</feature>
<dbReference type="PANTHER" id="PTHR11066">
    <property type="entry name" value="ACYL-COA THIOESTERASE"/>
    <property type="match status" value="1"/>
</dbReference>
<name>A0A840AVB1_9SPHN</name>
<dbReference type="InterPro" id="IPR029069">
    <property type="entry name" value="HotDog_dom_sf"/>
</dbReference>
<dbReference type="InterPro" id="IPR025652">
    <property type="entry name" value="TesB_C"/>
</dbReference>
<dbReference type="AlphaFoldDB" id="A0A840AVB1"/>
<dbReference type="InterPro" id="IPR042171">
    <property type="entry name" value="Acyl-CoA_hotdog"/>
</dbReference>
<comment type="caution">
    <text evidence="5">The sequence shown here is derived from an EMBL/GenBank/DDBJ whole genome shotgun (WGS) entry which is preliminary data.</text>
</comment>
<dbReference type="EC" id="3.1.2.-" evidence="5"/>
<dbReference type="Pfam" id="PF13622">
    <property type="entry name" value="4HBT_3"/>
    <property type="match status" value="1"/>
</dbReference>
<evidence type="ECO:0000256" key="2">
    <source>
        <dbReference type="ARBA" id="ARBA00022801"/>
    </source>
</evidence>
<dbReference type="InterPro" id="IPR003703">
    <property type="entry name" value="Acyl_CoA_thio"/>
</dbReference>
<feature type="domain" description="Acyl-CoA thioesterase-like N-terminal HotDog" evidence="4">
    <location>
        <begin position="60"/>
        <end position="136"/>
    </location>
</feature>
<dbReference type="Proteomes" id="UP000581447">
    <property type="component" value="Unassembled WGS sequence"/>
</dbReference>
<dbReference type="GO" id="GO:0009062">
    <property type="term" value="P:fatty acid catabolic process"/>
    <property type="evidence" value="ECO:0007669"/>
    <property type="project" value="TreeGrafter"/>
</dbReference>
<dbReference type="GO" id="GO:0047617">
    <property type="term" value="F:fatty acyl-CoA hydrolase activity"/>
    <property type="evidence" value="ECO:0007669"/>
    <property type="project" value="InterPro"/>
</dbReference>
<evidence type="ECO:0000256" key="1">
    <source>
        <dbReference type="ARBA" id="ARBA00006538"/>
    </source>
</evidence>
<organism evidence="5 6">
    <name type="scientific">Sphingorhabdus rigui</name>
    <dbReference type="NCBI Taxonomy" id="1282858"/>
    <lineage>
        <taxon>Bacteria</taxon>
        <taxon>Pseudomonadati</taxon>
        <taxon>Pseudomonadota</taxon>
        <taxon>Alphaproteobacteria</taxon>
        <taxon>Sphingomonadales</taxon>
        <taxon>Sphingomonadaceae</taxon>
        <taxon>Sphingorhabdus</taxon>
    </lineage>
</organism>
<dbReference type="CDD" id="cd03445">
    <property type="entry name" value="Thioesterase_II_repeat2"/>
    <property type="match status" value="1"/>
</dbReference>
<dbReference type="GO" id="GO:0006637">
    <property type="term" value="P:acyl-CoA metabolic process"/>
    <property type="evidence" value="ECO:0007669"/>
    <property type="project" value="InterPro"/>
</dbReference>
<protein>
    <submittedName>
        <fullName evidence="5">Acyl-CoA thioesterase-2</fullName>
        <ecNumber evidence="5">3.1.2.-</ecNumber>
    </submittedName>
</protein>
<evidence type="ECO:0000313" key="6">
    <source>
        <dbReference type="Proteomes" id="UP000581447"/>
    </source>
</evidence>
<accession>A0A840AVB1</accession>
<dbReference type="Pfam" id="PF02551">
    <property type="entry name" value="Acyl_CoA_thio"/>
    <property type="match status" value="1"/>
</dbReference>
<dbReference type="Gene3D" id="2.40.160.210">
    <property type="entry name" value="Acyl-CoA thioesterase, double hotdog domain"/>
    <property type="match status" value="1"/>
</dbReference>
<dbReference type="CDD" id="cd03444">
    <property type="entry name" value="Thioesterase_II_repeat1"/>
    <property type="match status" value="1"/>
</dbReference>
<dbReference type="InterPro" id="IPR049449">
    <property type="entry name" value="TesB_ACOT8-like_N"/>
</dbReference>
<evidence type="ECO:0000259" key="4">
    <source>
        <dbReference type="Pfam" id="PF13622"/>
    </source>
</evidence>
<proteinExistence type="inferred from homology"/>
<sequence length="310" mass="34881">MTSALSPEQIQARIEKANAAHSAIPAEKLVRGLVRLFDFSAADEPDEFTFPAFSRASRDRIFGGQIIAQAMMAAARTVDPDKQVHSLHAYFLRGGSEALPLHFRVHRDFDGRAFSNRRVVVRQEGKVIFNLTASFQKPEAGFSHQVPMPDILPPEKCWDYSEAMARNPDIPDNMLERMAHPRPFELRSFRPAADAKATSHYQWFRLRAPIEGDQLMHRALLSFASDMGLLSSAMLPHGLHWVTPGLFSTSLDHAMWFHNDVQVDQWFVYVMNSDWTGGSRGINHGWIYSEDGTLVASVVQEGLLRLTPPA</sequence>
<evidence type="ECO:0000259" key="3">
    <source>
        <dbReference type="Pfam" id="PF02551"/>
    </source>
</evidence>
<dbReference type="PANTHER" id="PTHR11066:SF34">
    <property type="entry name" value="ACYL-COENZYME A THIOESTERASE 8"/>
    <property type="match status" value="1"/>
</dbReference>
<keyword evidence="2 5" id="KW-0378">Hydrolase</keyword>
<keyword evidence="6" id="KW-1185">Reference proteome</keyword>
<reference evidence="5 6" key="1">
    <citation type="submission" date="2020-08" db="EMBL/GenBank/DDBJ databases">
        <title>Genomic Encyclopedia of Type Strains, Phase IV (KMG-IV): sequencing the most valuable type-strain genomes for metagenomic binning, comparative biology and taxonomic classification.</title>
        <authorList>
            <person name="Goeker M."/>
        </authorList>
    </citation>
    <scope>NUCLEOTIDE SEQUENCE [LARGE SCALE GENOMIC DNA]</scope>
    <source>
        <strain evidence="5 6">DSM 29050</strain>
    </source>
</reference>
<gene>
    <name evidence="5" type="ORF">GGR91_000481</name>
</gene>
<evidence type="ECO:0000313" key="5">
    <source>
        <dbReference type="EMBL" id="MBB3942259.1"/>
    </source>
</evidence>
<comment type="similarity">
    <text evidence="1">Belongs to the C/M/P thioester hydrolase family.</text>
</comment>
<dbReference type="RefSeq" id="WP_183939710.1">
    <property type="nucleotide sequence ID" value="NZ_BAABBG010000001.1"/>
</dbReference>
<dbReference type="SUPFAM" id="SSF54637">
    <property type="entry name" value="Thioesterase/thiol ester dehydrase-isomerase"/>
    <property type="match status" value="2"/>
</dbReference>